<name>D5EFH2_AMICL</name>
<feature type="binding site" evidence="4">
    <location>
        <position position="92"/>
    </location>
    <ligand>
        <name>Zn(2+)</name>
        <dbReference type="ChEBI" id="CHEBI:29105"/>
    </ligand>
</feature>
<dbReference type="OrthoDB" id="9800361at2"/>
<evidence type="ECO:0000256" key="4">
    <source>
        <dbReference type="HAMAP-Rule" id="MF_00213"/>
    </source>
</evidence>
<evidence type="ECO:0000256" key="2">
    <source>
        <dbReference type="ARBA" id="ARBA00022723"/>
    </source>
</evidence>
<feature type="binding site" evidence="4">
    <location>
        <position position="76"/>
    </location>
    <ligand>
        <name>Zn(2+)</name>
        <dbReference type="ChEBI" id="CHEBI:29105"/>
    </ligand>
</feature>
<protein>
    <recommendedName>
        <fullName evidence="4">Hydrogenase maturation factor HypA</fullName>
    </recommendedName>
</protein>
<keyword evidence="2 4" id="KW-0479">Metal-binding</keyword>
<keyword evidence="6" id="KW-1185">Reference proteome</keyword>
<dbReference type="InterPro" id="IPR000688">
    <property type="entry name" value="HypA/HybF"/>
</dbReference>
<keyword evidence="3 4" id="KW-0862">Zinc</keyword>
<dbReference type="PANTHER" id="PTHR34535">
    <property type="entry name" value="HYDROGENASE MATURATION FACTOR HYPA"/>
    <property type="match status" value="1"/>
</dbReference>
<dbReference type="RefSeq" id="WP_013048567.1">
    <property type="nucleotide sequence ID" value="NC_014011.1"/>
</dbReference>
<dbReference type="GO" id="GO:0008270">
    <property type="term" value="F:zinc ion binding"/>
    <property type="evidence" value="ECO:0007669"/>
    <property type="project" value="UniProtKB-UniRule"/>
</dbReference>
<proteinExistence type="inferred from homology"/>
<evidence type="ECO:0000313" key="6">
    <source>
        <dbReference type="Proteomes" id="UP000002366"/>
    </source>
</evidence>
<dbReference type="GO" id="GO:0016151">
    <property type="term" value="F:nickel cation binding"/>
    <property type="evidence" value="ECO:0007669"/>
    <property type="project" value="UniProtKB-UniRule"/>
</dbReference>
<dbReference type="STRING" id="572547.Amico_1181"/>
<comment type="similarity">
    <text evidence="4">Belongs to the HypA/HybF family.</text>
</comment>
<dbReference type="EMBL" id="CP001997">
    <property type="protein sequence ID" value="ADE57304.1"/>
    <property type="molecule type" value="Genomic_DNA"/>
</dbReference>
<keyword evidence="1 4" id="KW-0533">Nickel</keyword>
<sequence length="120" mass="13583">MHEMSLVESVIESLLELKGQHGWKRIEKVTLHVGAMRQVIPDVMMFAYEVATEGTPLEGSRMEIKQIPMGFQCKGCLKEWGEDQMDFICPFCGSYEVNVLSGMELDIESVEVEEDHGESI</sequence>
<gene>
    <name evidence="4" type="primary">hypA</name>
    <name evidence="5" type="ordered locus">Amico_1181</name>
</gene>
<comment type="function">
    <text evidence="4">Involved in the maturation of [NiFe] hydrogenases. Required for nickel insertion into the metal center of the hydrogenase.</text>
</comment>
<dbReference type="eggNOG" id="COG0375">
    <property type="taxonomic scope" value="Bacteria"/>
</dbReference>
<feature type="binding site" evidence="4">
    <location>
        <position position="89"/>
    </location>
    <ligand>
        <name>Zn(2+)</name>
        <dbReference type="ChEBI" id="CHEBI:29105"/>
    </ligand>
</feature>
<dbReference type="HOGENOM" id="CLU_126929_0_0_0"/>
<reference evidence="5 6" key="1">
    <citation type="journal article" date="2010" name="Stand. Genomic Sci.">
        <title>Complete genome sequence of Aminobacterium colombiense type strain (ALA-1).</title>
        <authorList>
            <person name="Chertkov O."/>
            <person name="Sikorski J."/>
            <person name="Brambilla E."/>
            <person name="Lapidus A."/>
            <person name="Copeland A."/>
            <person name="Glavina Del Rio T."/>
            <person name="Nolan M."/>
            <person name="Lucas S."/>
            <person name="Tice H."/>
            <person name="Cheng J.F."/>
            <person name="Han C."/>
            <person name="Detter J.C."/>
            <person name="Bruce D."/>
            <person name="Tapia R."/>
            <person name="Goodwin L."/>
            <person name="Pitluck S."/>
            <person name="Liolios K."/>
            <person name="Ivanova N."/>
            <person name="Mavromatis K."/>
            <person name="Ovchinnikova G."/>
            <person name="Pati A."/>
            <person name="Chen A."/>
            <person name="Palaniappan K."/>
            <person name="Land M."/>
            <person name="Hauser L."/>
            <person name="Chang Y.J."/>
            <person name="Jeffries C.D."/>
            <person name="Spring S."/>
            <person name="Rohde M."/>
            <person name="Goker M."/>
            <person name="Bristow J."/>
            <person name="Eisen J.A."/>
            <person name="Markowitz V."/>
            <person name="Hugenholtz P."/>
            <person name="Kyrpides N.C."/>
            <person name="Klenk H.P."/>
        </authorList>
    </citation>
    <scope>NUCLEOTIDE SEQUENCE [LARGE SCALE GENOMIC DNA]</scope>
    <source>
        <strain evidence="6">DSM 12261 / ALA-1</strain>
    </source>
</reference>
<dbReference type="PIRSF" id="PIRSF004761">
    <property type="entry name" value="Hydrgn_mat_HypA"/>
    <property type="match status" value="1"/>
</dbReference>
<dbReference type="Pfam" id="PF01155">
    <property type="entry name" value="HypA"/>
    <property type="match status" value="1"/>
</dbReference>
<dbReference type="AlphaFoldDB" id="D5EFH2"/>
<dbReference type="GO" id="GO:0051604">
    <property type="term" value="P:protein maturation"/>
    <property type="evidence" value="ECO:0007669"/>
    <property type="project" value="InterPro"/>
</dbReference>
<dbReference type="PANTHER" id="PTHR34535:SF3">
    <property type="entry name" value="HYDROGENASE MATURATION FACTOR HYPA"/>
    <property type="match status" value="1"/>
</dbReference>
<accession>D5EFH2</accession>
<dbReference type="HAMAP" id="MF_00213">
    <property type="entry name" value="HypA_HybF"/>
    <property type="match status" value="1"/>
</dbReference>
<dbReference type="Proteomes" id="UP000002366">
    <property type="component" value="Chromosome"/>
</dbReference>
<feature type="binding site" evidence="4">
    <location>
        <position position="73"/>
    </location>
    <ligand>
        <name>Zn(2+)</name>
        <dbReference type="ChEBI" id="CHEBI:29105"/>
    </ligand>
</feature>
<evidence type="ECO:0000256" key="3">
    <source>
        <dbReference type="ARBA" id="ARBA00022833"/>
    </source>
</evidence>
<dbReference type="KEGG" id="aco:Amico_1181"/>
<evidence type="ECO:0000313" key="5">
    <source>
        <dbReference type="EMBL" id="ADE57304.1"/>
    </source>
</evidence>
<dbReference type="Gene3D" id="3.30.2320.80">
    <property type="match status" value="1"/>
</dbReference>
<dbReference type="NCBIfam" id="TIGR00100">
    <property type="entry name" value="hypA"/>
    <property type="match status" value="1"/>
</dbReference>
<organism evidence="5 6">
    <name type="scientific">Aminobacterium colombiense (strain DSM 12261 / ALA-1)</name>
    <dbReference type="NCBI Taxonomy" id="572547"/>
    <lineage>
        <taxon>Bacteria</taxon>
        <taxon>Thermotogati</taxon>
        <taxon>Synergistota</taxon>
        <taxon>Synergistia</taxon>
        <taxon>Synergistales</taxon>
        <taxon>Aminobacteriaceae</taxon>
        <taxon>Aminobacterium</taxon>
    </lineage>
</organism>
<feature type="binding site" evidence="4">
    <location>
        <position position="2"/>
    </location>
    <ligand>
        <name>Ni(2+)</name>
        <dbReference type="ChEBI" id="CHEBI:49786"/>
    </ligand>
</feature>
<evidence type="ECO:0000256" key="1">
    <source>
        <dbReference type="ARBA" id="ARBA00022596"/>
    </source>
</evidence>